<dbReference type="GO" id="GO:0042393">
    <property type="term" value="F:histone binding"/>
    <property type="evidence" value="ECO:0007669"/>
    <property type="project" value="UniProtKB-ARBA"/>
</dbReference>
<organism evidence="12 13">
    <name type="scientific">Neohortaea acidophila</name>
    <dbReference type="NCBI Taxonomy" id="245834"/>
    <lineage>
        <taxon>Eukaryota</taxon>
        <taxon>Fungi</taxon>
        <taxon>Dikarya</taxon>
        <taxon>Ascomycota</taxon>
        <taxon>Pezizomycotina</taxon>
        <taxon>Dothideomycetes</taxon>
        <taxon>Dothideomycetidae</taxon>
        <taxon>Mycosphaerellales</taxon>
        <taxon>Teratosphaeriaceae</taxon>
        <taxon>Neohortaea</taxon>
    </lineage>
</organism>
<dbReference type="SMART" id="SM00382">
    <property type="entry name" value="AAA"/>
    <property type="match status" value="1"/>
</dbReference>
<evidence type="ECO:0000256" key="3">
    <source>
        <dbReference type="ARBA" id="ARBA00006914"/>
    </source>
</evidence>
<dbReference type="InterPro" id="IPR041569">
    <property type="entry name" value="AAA_lid_3"/>
</dbReference>
<comment type="subcellular location">
    <subcellularLocation>
        <location evidence="2">Chromosome</location>
    </subcellularLocation>
    <subcellularLocation>
        <location evidence="1">Nucleus</location>
    </subcellularLocation>
</comment>
<evidence type="ECO:0000256" key="9">
    <source>
        <dbReference type="ARBA" id="ARBA00023242"/>
    </source>
</evidence>
<dbReference type="InterPro" id="IPR003960">
    <property type="entry name" value="ATPase_AAA_CS"/>
</dbReference>
<feature type="compositionally biased region" description="Polar residues" evidence="10">
    <location>
        <begin position="1346"/>
        <end position="1356"/>
    </location>
</feature>
<feature type="compositionally biased region" description="Basic residues" evidence="10">
    <location>
        <begin position="432"/>
        <end position="441"/>
    </location>
</feature>
<keyword evidence="6" id="KW-0378">Hydrolase</keyword>
<feature type="region of interest" description="Disordered" evidence="10">
    <location>
        <begin position="522"/>
        <end position="551"/>
    </location>
</feature>
<dbReference type="CDD" id="cd05491">
    <property type="entry name" value="Bromo_TBP7_like"/>
    <property type="match status" value="1"/>
</dbReference>
<keyword evidence="13" id="KW-1185">Reference proteome</keyword>
<dbReference type="GO" id="GO:0140674">
    <property type="term" value="F:ATP-dependent histone chaperone activity"/>
    <property type="evidence" value="ECO:0007669"/>
    <property type="project" value="UniProtKB-ARBA"/>
</dbReference>
<evidence type="ECO:0000313" key="12">
    <source>
        <dbReference type="EMBL" id="KAF2486500.1"/>
    </source>
</evidence>
<dbReference type="GO" id="GO:0003682">
    <property type="term" value="F:chromatin binding"/>
    <property type="evidence" value="ECO:0007669"/>
    <property type="project" value="TreeGrafter"/>
</dbReference>
<feature type="region of interest" description="Disordered" evidence="10">
    <location>
        <begin position="1421"/>
        <end position="1583"/>
    </location>
</feature>
<feature type="compositionally biased region" description="Polar residues" evidence="10">
    <location>
        <begin position="1478"/>
        <end position="1488"/>
    </location>
</feature>
<evidence type="ECO:0000256" key="1">
    <source>
        <dbReference type="ARBA" id="ARBA00004123"/>
    </source>
</evidence>
<reference evidence="12" key="1">
    <citation type="journal article" date="2020" name="Stud. Mycol.">
        <title>101 Dothideomycetes genomes: a test case for predicting lifestyles and emergence of pathogens.</title>
        <authorList>
            <person name="Haridas S."/>
            <person name="Albert R."/>
            <person name="Binder M."/>
            <person name="Bloem J."/>
            <person name="Labutti K."/>
            <person name="Salamov A."/>
            <person name="Andreopoulos B."/>
            <person name="Baker S."/>
            <person name="Barry K."/>
            <person name="Bills G."/>
            <person name="Bluhm B."/>
            <person name="Cannon C."/>
            <person name="Castanera R."/>
            <person name="Culley D."/>
            <person name="Daum C."/>
            <person name="Ezra D."/>
            <person name="Gonzalez J."/>
            <person name="Henrissat B."/>
            <person name="Kuo A."/>
            <person name="Liang C."/>
            <person name="Lipzen A."/>
            <person name="Lutzoni F."/>
            <person name="Magnuson J."/>
            <person name="Mondo S."/>
            <person name="Nolan M."/>
            <person name="Ohm R."/>
            <person name="Pangilinan J."/>
            <person name="Park H.-J."/>
            <person name="Ramirez L."/>
            <person name="Alfaro M."/>
            <person name="Sun H."/>
            <person name="Tritt A."/>
            <person name="Yoshinaga Y."/>
            <person name="Zwiers L.-H."/>
            <person name="Turgeon B."/>
            <person name="Goodwin S."/>
            <person name="Spatafora J."/>
            <person name="Crous P."/>
            <person name="Grigoriev I."/>
        </authorList>
    </citation>
    <scope>NUCLEOTIDE SEQUENCE</scope>
    <source>
        <strain evidence="12">CBS 113389</strain>
    </source>
</reference>
<dbReference type="InterPro" id="IPR003959">
    <property type="entry name" value="ATPase_AAA_core"/>
</dbReference>
<evidence type="ECO:0000256" key="5">
    <source>
        <dbReference type="ARBA" id="ARBA00022741"/>
    </source>
</evidence>
<evidence type="ECO:0000256" key="4">
    <source>
        <dbReference type="ARBA" id="ARBA00022454"/>
    </source>
</evidence>
<dbReference type="FunFam" id="3.40.50.300:FF:000061">
    <property type="entry name" value="ATPase family, AAA domain-containing 2"/>
    <property type="match status" value="1"/>
</dbReference>
<dbReference type="InterPro" id="IPR003593">
    <property type="entry name" value="AAA+_ATPase"/>
</dbReference>
<dbReference type="GeneID" id="54472856"/>
<feature type="region of interest" description="Disordered" evidence="10">
    <location>
        <begin position="1"/>
        <end position="460"/>
    </location>
</feature>
<feature type="compositionally biased region" description="Basic and acidic residues" evidence="10">
    <location>
        <begin position="1"/>
        <end position="17"/>
    </location>
</feature>
<dbReference type="GO" id="GO:0000785">
    <property type="term" value="C:chromatin"/>
    <property type="evidence" value="ECO:0007669"/>
    <property type="project" value="UniProtKB-ARBA"/>
</dbReference>
<accession>A0A6A6Q274</accession>
<keyword evidence="5" id="KW-0547">Nucleotide-binding</keyword>
<keyword evidence="7" id="KW-0067">ATP-binding</keyword>
<dbReference type="FunFam" id="1.10.8.60:FF:000016">
    <property type="entry name" value="ATPase family AAA domain-containing protein 2B"/>
    <property type="match status" value="1"/>
</dbReference>
<dbReference type="GO" id="GO:0006334">
    <property type="term" value="P:nucleosome assembly"/>
    <property type="evidence" value="ECO:0007669"/>
    <property type="project" value="TreeGrafter"/>
</dbReference>
<feature type="region of interest" description="Disordered" evidence="10">
    <location>
        <begin position="1127"/>
        <end position="1146"/>
    </location>
</feature>
<name>A0A6A6Q274_9PEZI</name>
<dbReference type="Proteomes" id="UP000799767">
    <property type="component" value="Unassembled WGS sequence"/>
</dbReference>
<feature type="compositionally biased region" description="Acidic residues" evidence="10">
    <location>
        <begin position="56"/>
        <end position="85"/>
    </location>
</feature>
<feature type="compositionally biased region" description="Low complexity" evidence="10">
    <location>
        <begin position="170"/>
        <end position="182"/>
    </location>
</feature>
<feature type="compositionally biased region" description="Basic and acidic residues" evidence="10">
    <location>
        <begin position="1323"/>
        <end position="1335"/>
    </location>
</feature>
<feature type="compositionally biased region" description="Basic residues" evidence="10">
    <location>
        <begin position="32"/>
        <end position="52"/>
    </location>
</feature>
<dbReference type="InterPro" id="IPR027417">
    <property type="entry name" value="P-loop_NTPase"/>
</dbReference>
<dbReference type="PANTHER" id="PTHR23069:SF0">
    <property type="entry name" value="TAT-BINDING HOMOLOG 7"/>
    <property type="match status" value="1"/>
</dbReference>
<feature type="compositionally biased region" description="Polar residues" evidence="10">
    <location>
        <begin position="1426"/>
        <end position="1454"/>
    </location>
</feature>
<dbReference type="PANTHER" id="PTHR23069">
    <property type="entry name" value="AAA DOMAIN-CONTAINING"/>
    <property type="match status" value="1"/>
</dbReference>
<evidence type="ECO:0000256" key="8">
    <source>
        <dbReference type="ARBA" id="ARBA00023117"/>
    </source>
</evidence>
<keyword evidence="9" id="KW-0539">Nucleus</keyword>
<feature type="compositionally biased region" description="Low complexity" evidence="10">
    <location>
        <begin position="1461"/>
        <end position="1471"/>
    </location>
</feature>
<evidence type="ECO:0000256" key="10">
    <source>
        <dbReference type="SAM" id="MobiDB-lite"/>
    </source>
</evidence>
<dbReference type="FunFam" id="3.40.50.300:FF:001218">
    <property type="entry name" value="AAA family ATPase, putative"/>
    <property type="match status" value="1"/>
</dbReference>
<keyword evidence="8" id="KW-0103">Bromodomain</keyword>
<dbReference type="GO" id="GO:0045815">
    <property type="term" value="P:transcription initiation-coupled chromatin remodeling"/>
    <property type="evidence" value="ECO:0007669"/>
    <property type="project" value="TreeGrafter"/>
</dbReference>
<proteinExistence type="inferred from homology"/>
<evidence type="ECO:0000256" key="2">
    <source>
        <dbReference type="ARBA" id="ARBA00004286"/>
    </source>
</evidence>
<dbReference type="SUPFAM" id="SSF52540">
    <property type="entry name" value="P-loop containing nucleoside triphosphate hydrolases"/>
    <property type="match status" value="2"/>
</dbReference>
<evidence type="ECO:0000259" key="11">
    <source>
        <dbReference type="SMART" id="SM00382"/>
    </source>
</evidence>
<dbReference type="Pfam" id="PF00004">
    <property type="entry name" value="AAA"/>
    <property type="match status" value="2"/>
</dbReference>
<dbReference type="GO" id="GO:0016887">
    <property type="term" value="F:ATP hydrolysis activity"/>
    <property type="evidence" value="ECO:0007669"/>
    <property type="project" value="InterPro"/>
</dbReference>
<feature type="compositionally biased region" description="Acidic residues" evidence="10">
    <location>
        <begin position="409"/>
        <end position="427"/>
    </location>
</feature>
<dbReference type="GO" id="GO:0005524">
    <property type="term" value="F:ATP binding"/>
    <property type="evidence" value="ECO:0007669"/>
    <property type="project" value="UniProtKB-KW"/>
</dbReference>
<feature type="compositionally biased region" description="Acidic residues" evidence="10">
    <location>
        <begin position="281"/>
        <end position="306"/>
    </location>
</feature>
<feature type="compositionally biased region" description="Low complexity" evidence="10">
    <location>
        <begin position="1522"/>
        <end position="1539"/>
    </location>
</feature>
<evidence type="ECO:0000256" key="6">
    <source>
        <dbReference type="ARBA" id="ARBA00022801"/>
    </source>
</evidence>
<feature type="compositionally biased region" description="Gly residues" evidence="10">
    <location>
        <begin position="541"/>
        <end position="551"/>
    </location>
</feature>
<keyword evidence="4" id="KW-0158">Chromosome</keyword>
<protein>
    <recommendedName>
        <fullName evidence="11">AAA+ ATPase domain-containing protein</fullName>
    </recommendedName>
</protein>
<gene>
    <name evidence="12" type="ORF">BDY17DRAFT_261800</name>
</gene>
<dbReference type="EMBL" id="MU001632">
    <property type="protein sequence ID" value="KAF2486500.1"/>
    <property type="molecule type" value="Genomic_DNA"/>
</dbReference>
<dbReference type="Pfam" id="PF17862">
    <property type="entry name" value="AAA_lid_3"/>
    <property type="match status" value="1"/>
</dbReference>
<evidence type="ECO:0000256" key="7">
    <source>
        <dbReference type="ARBA" id="ARBA00022840"/>
    </source>
</evidence>
<dbReference type="GO" id="GO:0006337">
    <property type="term" value="P:nucleosome disassembly"/>
    <property type="evidence" value="ECO:0007669"/>
    <property type="project" value="TreeGrafter"/>
</dbReference>
<feature type="domain" description="AAA+ ATPase" evidence="11">
    <location>
        <begin position="641"/>
        <end position="782"/>
    </location>
</feature>
<feature type="compositionally biased region" description="Polar residues" evidence="10">
    <location>
        <begin position="1384"/>
        <end position="1405"/>
    </location>
</feature>
<dbReference type="Gene3D" id="1.10.8.60">
    <property type="match status" value="1"/>
</dbReference>
<dbReference type="PROSITE" id="PS00674">
    <property type="entry name" value="AAA"/>
    <property type="match status" value="1"/>
</dbReference>
<feature type="region of interest" description="Disordered" evidence="10">
    <location>
        <begin position="1323"/>
        <end position="1406"/>
    </location>
</feature>
<sequence length="1664" mass="183515">MASKRKFDNFDPNKSDSDDLDYGATSSPRARPQARSRKQQKLASRKPAKRRRETYEDSDGDILEDSEAADSDEESFAESSEDEVELNPKTGRSVRATAKKPVHYEEPSDEEEFKEEEEDSEHEIKPVKRSSAARSGRLIVKLKVPPSVMDGGRATRPRTNSRPSSRREPTPQAQPTSATATRRSSRISHNDEDPLVALTDSGKHEQVTRPGTATPEPPERRPSRGGKSMKKLPSAIMEASQEDSQPPQVLADEELMSQLQEAAGLDSKPKIDPESPQADEPVQDEIQMELVDEEEQVVPESEEDDGPVQRAGRTLRQRRKTPTPPPESQPQRRSLRARKSGAVEQSSDFEPDLEGEADNEEDVSDSEDHLKVPHGRSSNDESAGGGRRSGRLARKTASQRSRSQRLKSDDDDQLDPDEIADEAADLEEDHRRNRRDRKRPSRRSEIAFEPNLRNRSNRPDYRILRPELLLPIEDDDAIPPAATPQRGKRGAAGAYRSLFSTFGPFGGAGGPPPVFGGAEGAGAGATAGVDSDSSDDEMGLGRAGQQGVGGAVGMTPTSAFPKPYVPQTLNADPIQGPGGGPPGLGKVKDRKALADADPLGVDPNVTFDGVGGLEDHINQLKEMVSLPLLYPELFLKFHVTPPRGVLFHGPPGTGKTLLARALASSVSSQGKKVTFYMRKGADALSKWVGEAEKQLRLLFEEARKNQPSIIFFDEIDGLAPVRSSKQEQIHASIVATLLALMDGMDGRGQVIVIGATNRPDSVDPALRRPGRFDREFYFPLPDEKARRAIIDIHTKGWEPALKPDFKDQLAELTRGYGGADLRALCTEAALNAVQGTYPQIYTSNEKLLIDPDTIKVLAKDFMISVNKIVPASERSAASGAAPLRKDVEPLLRKPLETITNLVNHAIPRKRKATALEEAMYDDREDQQGFERENLQRQFESARIFRPRLLIRGEQGMGQQYLGAALLSKLEGLHVQNFDMATLMKDSSRSVEAAIVQQFEEVKRHKPSVIFIPNIDMWYRTLGDSAIRTFTGLLRSLPPTEPVLLLGILEKGPDDIDEDTRKYNAALEGRMIRDLFGYSMKDQFELARPDEAARHEFFTSIVDYIRKPPSDFPEAENRKKRKLAELPIAPAAAEPQGPSKEDLKAQKKKDRQTLNLLKLHIQSVMDQIKLKYRKFRNPVVEDRDIAYLYDEQNPEVLTTDLGEEQRRQQQLFRPYELSKDDKGAPGILEVASGKFYYNLEIVTIEKRLSNGYYKRPKDFLADIKRLAKDAKALGDQDRTLKANEMLANVEVDMTTLEQTQPALCAECEAVYQREQAREYERLQKEREAQRRGEDVPKVVPNVPPAHVSNTTTETSGPVNLGLEVPGGRPPLFPITPSRFGHGPSPLSNPWSTTNGSHPSAHTNGSIVPSRLQQDDSEMMIDTEHQHGSPTSLSQPNTQGQLTQHSAHTRIAQGSQPEHYHNSASTTTSGQKTSSKDRSSGPSVLTQLSNGVHLPGGAGGADHPDFSMLPEARGGSQLPDTQEQLGYGSSSQSSPPYMAHPVPAPPPQQQQADHQDQPRRGSISAVLNPPAETTTTTSHEDPAGNKSRILLDQDSAALLLIQLVAASSGLSVEQLEQVNASMMHVVWGQRGNWNRNQVLHSVKDAFNATVADIEACQRVLDPSQPK</sequence>
<feature type="compositionally biased region" description="Acidic residues" evidence="10">
    <location>
        <begin position="107"/>
        <end position="121"/>
    </location>
</feature>
<dbReference type="InterPro" id="IPR045199">
    <property type="entry name" value="ATAD2-like"/>
</dbReference>
<dbReference type="Gene3D" id="3.40.50.300">
    <property type="entry name" value="P-loop containing nucleotide triphosphate hydrolases"/>
    <property type="match status" value="2"/>
</dbReference>
<evidence type="ECO:0000313" key="13">
    <source>
        <dbReference type="Proteomes" id="UP000799767"/>
    </source>
</evidence>
<feature type="compositionally biased region" description="Acidic residues" evidence="10">
    <location>
        <begin position="347"/>
        <end position="365"/>
    </location>
</feature>
<comment type="similarity">
    <text evidence="3">Belongs to the AAA ATPase family.</text>
</comment>
<dbReference type="OrthoDB" id="5421at2759"/>
<dbReference type="GO" id="GO:0005634">
    <property type="term" value="C:nucleus"/>
    <property type="evidence" value="ECO:0007669"/>
    <property type="project" value="UniProtKB-SubCell"/>
</dbReference>
<dbReference type="RefSeq" id="XP_033593069.1">
    <property type="nucleotide sequence ID" value="XM_033731854.1"/>
</dbReference>